<keyword evidence="2" id="KW-1185">Reference proteome</keyword>
<gene>
    <name evidence="1" type="ORF">BDV37DRAFT_281635</name>
</gene>
<evidence type="ECO:0000313" key="2">
    <source>
        <dbReference type="Proteomes" id="UP000325579"/>
    </source>
</evidence>
<dbReference type="EMBL" id="ML736758">
    <property type="protein sequence ID" value="KAE8405801.1"/>
    <property type="molecule type" value="Genomic_DNA"/>
</dbReference>
<dbReference type="Proteomes" id="UP000325579">
    <property type="component" value="Unassembled WGS sequence"/>
</dbReference>
<proteinExistence type="predicted"/>
<protein>
    <submittedName>
        <fullName evidence="1">Uncharacterized protein</fullName>
    </submittedName>
</protein>
<dbReference type="AlphaFoldDB" id="A0A5N7DHA2"/>
<name>A0A5N7DHA2_9EURO</name>
<sequence>MQVATKCNAAGMHIFQYRTIAELMHHLGIAGRAGNATTTQLPLDPVQEKVSRGHGCGTFLMRSVYVKDQRRRIPVNGWAYFTLRYLTDEGNLMYDLRNPVVEILFSQRLDLGEVEYGIDVRTVNHVAREVWVYSDLDEKRPGTLRLKGYGAGFDAGRVWNGGVGTFG</sequence>
<accession>A0A5N7DHA2</accession>
<dbReference type="GeneID" id="43671551"/>
<evidence type="ECO:0000313" key="1">
    <source>
        <dbReference type="EMBL" id="KAE8405801.1"/>
    </source>
</evidence>
<dbReference type="RefSeq" id="XP_031943120.1">
    <property type="nucleotide sequence ID" value="XM_032086860.1"/>
</dbReference>
<reference evidence="1 2" key="1">
    <citation type="submission" date="2019-04" db="EMBL/GenBank/DDBJ databases">
        <authorList>
            <consortium name="DOE Joint Genome Institute"/>
            <person name="Mondo S."/>
            <person name="Kjaerbolling I."/>
            <person name="Vesth T."/>
            <person name="Frisvad J.C."/>
            <person name="Nybo J.L."/>
            <person name="Theobald S."/>
            <person name="Kildgaard S."/>
            <person name="Isbrandt T."/>
            <person name="Kuo A."/>
            <person name="Sato A."/>
            <person name="Lyhne E.K."/>
            <person name="Kogle M.E."/>
            <person name="Wiebenga A."/>
            <person name="Kun R.S."/>
            <person name="Lubbers R.J."/>
            <person name="Makela M.R."/>
            <person name="Barry K."/>
            <person name="Chovatia M."/>
            <person name="Clum A."/>
            <person name="Daum C."/>
            <person name="Haridas S."/>
            <person name="He G."/>
            <person name="LaButti K."/>
            <person name="Lipzen A."/>
            <person name="Riley R."/>
            <person name="Salamov A."/>
            <person name="Simmons B.A."/>
            <person name="Magnuson J.K."/>
            <person name="Henrissat B."/>
            <person name="Mortensen U.H."/>
            <person name="Larsen T.O."/>
            <person name="Devries R.P."/>
            <person name="Grigoriev I.V."/>
            <person name="Machida M."/>
            <person name="Baker S.E."/>
            <person name="Andersen M.R."/>
            <person name="Cantor M.N."/>
            <person name="Hua S.X."/>
        </authorList>
    </citation>
    <scope>NUCLEOTIDE SEQUENCE [LARGE SCALE GENOMIC DNA]</scope>
    <source>
        <strain evidence="1 2">CBS 119388</strain>
    </source>
</reference>
<dbReference type="OrthoDB" id="416786at2759"/>
<organism evidence="1 2">
    <name type="scientific">Aspergillus pseudonomiae</name>
    <dbReference type="NCBI Taxonomy" id="1506151"/>
    <lineage>
        <taxon>Eukaryota</taxon>
        <taxon>Fungi</taxon>
        <taxon>Dikarya</taxon>
        <taxon>Ascomycota</taxon>
        <taxon>Pezizomycotina</taxon>
        <taxon>Eurotiomycetes</taxon>
        <taxon>Eurotiomycetidae</taxon>
        <taxon>Eurotiales</taxon>
        <taxon>Aspergillaceae</taxon>
        <taxon>Aspergillus</taxon>
        <taxon>Aspergillus subgen. Circumdati</taxon>
    </lineage>
</organism>